<proteinExistence type="predicted"/>
<dbReference type="PANTHER" id="PTHR32305">
    <property type="match status" value="1"/>
</dbReference>
<evidence type="ECO:0000259" key="3">
    <source>
        <dbReference type="Pfam" id="PF20041"/>
    </source>
</evidence>
<keyword evidence="2" id="KW-0472">Membrane</keyword>
<keyword evidence="2" id="KW-1133">Transmembrane helix</keyword>
<dbReference type="InterPro" id="IPR022385">
    <property type="entry name" value="Rhs_assc_core"/>
</dbReference>
<comment type="caution">
    <text evidence="4">The sequence shown here is derived from an EMBL/GenBank/DDBJ whole genome shotgun (WGS) entry which is preliminary data.</text>
</comment>
<feature type="transmembrane region" description="Helical" evidence="2">
    <location>
        <begin position="2485"/>
        <end position="2504"/>
    </location>
</feature>
<feature type="region of interest" description="Disordered" evidence="1">
    <location>
        <begin position="1467"/>
        <end position="1488"/>
    </location>
</feature>
<evidence type="ECO:0000256" key="2">
    <source>
        <dbReference type="SAM" id="Phobius"/>
    </source>
</evidence>
<evidence type="ECO:0000313" key="4">
    <source>
        <dbReference type="EMBL" id="MCQ4043260.1"/>
    </source>
</evidence>
<feature type="transmembrane region" description="Helical" evidence="2">
    <location>
        <begin position="2382"/>
        <end position="2406"/>
    </location>
</feature>
<dbReference type="Proteomes" id="UP001206206">
    <property type="component" value="Unassembled WGS sequence"/>
</dbReference>
<dbReference type="NCBIfam" id="TIGR03696">
    <property type="entry name" value="Rhs_assc_core"/>
    <property type="match status" value="1"/>
</dbReference>
<dbReference type="InterPro" id="IPR045619">
    <property type="entry name" value="DUF6443"/>
</dbReference>
<dbReference type="PANTHER" id="PTHR32305:SF15">
    <property type="entry name" value="PROTEIN RHSA-RELATED"/>
    <property type="match status" value="1"/>
</dbReference>
<protein>
    <submittedName>
        <fullName evidence="4">RHS repeat-associated core domain-containing protein</fullName>
    </submittedName>
</protein>
<dbReference type="Pfam" id="PF20041">
    <property type="entry name" value="DUF6443"/>
    <property type="match status" value="1"/>
</dbReference>
<evidence type="ECO:0000256" key="1">
    <source>
        <dbReference type="SAM" id="MobiDB-lite"/>
    </source>
</evidence>
<evidence type="ECO:0000313" key="5">
    <source>
        <dbReference type="Proteomes" id="UP001206206"/>
    </source>
</evidence>
<dbReference type="InterPro" id="IPR050708">
    <property type="entry name" value="T6SS_VgrG/RHS"/>
</dbReference>
<gene>
    <name evidence="4" type="ORF">NON19_14780</name>
</gene>
<feature type="transmembrane region" description="Helical" evidence="2">
    <location>
        <begin position="2524"/>
        <end position="2542"/>
    </location>
</feature>
<dbReference type="Gene3D" id="2.180.10.10">
    <property type="entry name" value="RHS repeat-associated core"/>
    <property type="match status" value="1"/>
</dbReference>
<reference evidence="4 5" key="1">
    <citation type="submission" date="2022-06" db="EMBL/GenBank/DDBJ databases">
        <title>Draft genome sequence of type strain Streptomyces rubrisoli DSM 42083.</title>
        <authorList>
            <person name="Duangmal K."/>
            <person name="Klaysubun C."/>
        </authorList>
    </citation>
    <scope>NUCLEOTIDE SEQUENCE [LARGE SCALE GENOMIC DNA]</scope>
    <source>
        <strain evidence="4 5">DSM 42083</strain>
    </source>
</reference>
<feature type="compositionally biased region" description="Polar residues" evidence="1">
    <location>
        <begin position="1467"/>
        <end position="1476"/>
    </location>
</feature>
<organism evidence="4 5">
    <name type="scientific">Streptantibioticus rubrisoli</name>
    <dbReference type="NCBI Taxonomy" id="1387313"/>
    <lineage>
        <taxon>Bacteria</taxon>
        <taxon>Bacillati</taxon>
        <taxon>Actinomycetota</taxon>
        <taxon>Actinomycetes</taxon>
        <taxon>Kitasatosporales</taxon>
        <taxon>Streptomycetaceae</taxon>
        <taxon>Streptantibioticus</taxon>
    </lineage>
</organism>
<feature type="domain" description="DUF6443" evidence="3">
    <location>
        <begin position="1609"/>
        <end position="1723"/>
    </location>
</feature>
<dbReference type="EMBL" id="JANFNH010000014">
    <property type="protein sequence ID" value="MCQ4043260.1"/>
    <property type="molecule type" value="Genomic_DNA"/>
</dbReference>
<name>A0ABT1PG27_9ACTN</name>
<feature type="transmembrane region" description="Helical" evidence="2">
    <location>
        <begin position="2413"/>
        <end position="2438"/>
    </location>
</feature>
<keyword evidence="2" id="KW-0812">Transmembrane</keyword>
<sequence>MASTAQEAAAPGVRASQMFVGDAVANVVNMFRGEVNLPVDLVTLGGRNGLDVKVAAFYSSGVHRAAQRWNLTEPTDVLGLGWSMPYERIMVEHQDSGTNLDDVFYLVTGGAPKQLVRVGVEGAAQVFQLRDHQFWQIRYFPDPDADREYWQIAREDGTTYTYGRGAVQWGVRWGNWIGPSTVANGVSFPVAWNLHEVRSMAGDTISFEYDSDDVAIGVGTDALYSRSCRLRRIVDAFGRAVGFTYLRKEPFEAPAPQVPPPGGRNAYQYRLEDHYLDRIDVRDRDGALLLTTRLGYQLRNVSGSAKDSAYTKRYLVTVRQEVPDGSGAALPGVEFDYHGADAPLPGALKSVLTPQGGRAAYAYKAVELPNTTLRVPITSPGAGWTPRVWHGPTYTVVTWENSTTGRVTTGVYSWNGNWSSQQDTREWSAVPGTLRVLTGNGFFAVWYCDAPSQQYRVHVVRADQFRFGQWDRSVYQVSLGRPMSDPVVSVGADFLAVADAAAGQLKILSWDPVGSRWVEHGFGLANVAQVVLSSGVNFCVATTYASTGRTLSTTIYYGDPERRWLRGDTVSETVDVDWMATRREHMLATGASFAALGFVTAIDEPSKSVTYATRLLTWSSTYRFGPPVKADGSQPLDVRNPVGYVVVNGSTVGNGQHLFRFDGARWQAIAGVKPVTGPRYTYSYAADAAYVTTVQSDDRWTSELYEFDPYGNAWRSKARPSGSARGLPSIAGGYRTAGRELLRRTPDGTWAKVYTLPADADLTTVVNAAPAYLAYQDSGGSTRVLTLADGGVLETKALSGERVVVPDAQPGQILTGPGTFVTYRGPDFDKSTQLALYRVVGSAVATRLVAYPVVEVSNDTGYQTQRTTLAYDAATATYDPYGLVTQYVTVRSTPGDGDNGWVERVFFNGLSPTVPGVIYPPSSQYTNARTCFSQLNGQLFRARGYDADGRQVSESINYPYTYTSGDSGERIVGAYTRLRRQTEATAGQLLSFGLDGITDLDSQKVPSALRDRFGAAGLALLDPLTVAVERFGRRWTLTDATGARYQIVADGTDVIVYGWLEAAAEYEYNAKGQPCRELTENIDDSGVRRRLSRDTTYAWQTYRQLADLNCLVPVGQVTAADLTADVVTGSTVTTYSNAWGPWAAHRGYEWMGTGTPDFEGWEAGADPGPDWLRAREVLGVTERAQPLAALDAGGHVAAVIYDRERRFAVATTANADPRAGEACYYGFEEYEDAGGWTLTPAGLDPADYITEGAAHSGSRRLAIPGDPDEAIGITNEFTPARGERSYQLSCWVCTEPGFVSDAALAAWRITVRGEQGTASIVTAIPATDDQWRWMHQLIDPQALGVGTIQSLTLTVTSRQDHHYLLVDDLAFAPVQASLRASVYSPDGQELRGTVDILGDSRRIAYDLLQRPVVEIGPAGSPLSMSADQLWRSHRDSFDPERPNGSLMVALRGRGSFTDFRQGSQWQAQWQPSSGWRQTPGRLHHESTGTGKLTLRETPRGSYLLRFGLVGDPPVTGPLRLTFGGGWSVRWADATWSLHRPDGTKVTQAAGPAGTDLLLAAWPHRILWYVDGQLVLQQLDSGGFAGPVELACDGELAVRWIAVGADPVVGISWTDNVGRPYQLQRIADTRLRVSATGYDDAGRVTVSTKSIEVDGEPVGYRVGLVTALDPATGAMGDCELTRAYPDDEGYPFSRTVFEPSALGRPVEAGRPGRAFAVDTSKPVGQRHTTRTEYRINTAEPLLPDLPAGTYPVTAVIDPEGRTAQTWTDRLSQTVATAQGDLAGAPGTFALARNFHDPYGNVVRHDQPNLVDTRVSDRERFVERTDYDFLGNPLSITGPDLDGSAEYVYDTLGRLRFSQLPQAAAEGYLNYRAYDSLGRLLEEGTCEATWDRDQLQAHADEPQWLPAPGTWLSRYRYDGDGSDPRLYGRLWQAWSGPANGDTPATRTTYAYNDLGLVASRTVSVAAYADGAPHTVAFRYDATGAVTDITYDTQLGPDAFTATMRTDGFNDLVGVTGDHDGRSTDLARFTYTPDGALSEEVLAPDGPAELTRGYRYTPPGWLASVRDRYLTETTDYTTGGPDGVGYHDGRAARVTTSFTGVRQDGFVPDFDYRYAYDALGRLAAAESDVSADFGLSGLSYDANSNLLARTVGDLAQQLRYREGTNRLRAIDDGVETDPFGYDRDGDITDAPPLGVSDLSYEPDTRLPAGLRSAAGALRLEHDPAGTLLYRAGPDGQRLYVPGDAGPLALHRTDASGGHRVGYLVPGPGGTLAVWSPEGTTYVLRGRLGSTRALYDGTGLVGAFNYLPCGGFLGTPLDLGATTTYPYLFTGAERDPATGLYLFPRRVYDPTTGRFLSTDPFGQYPSPYLYAGGDPVNGFDPSGAFAWSWAAFGAVLGGIVAIAGGILLTVATGGVALGWMVVGAVAGGAFIGGGIASAAYGFGHADASKSTFDWAEWGIMVGFGVAFGAAAAGLGFVPAAFGASAAGAIAAETFIGTGLGALDGFITNGTLNAYQRKGEDFLEGGGSAAWQGALGGAIGGAIGGALNRGAMLRTSRTLNAGRRLAAARGAEERAQPGRIYTSVYESGTFWHAEVATRPQPGAPATRTWLEADLIDVRSTVSGGQPTTIRTGPFDPAYRSSALNVRQGAFDVPEANAARAQAYAQSAEGRQGLFALCRNDCTTYAKQVLREADLHPPLWVQNPSGLAFWARTLRPQVP</sequence>
<feature type="transmembrane region" description="Helical" evidence="2">
    <location>
        <begin position="2450"/>
        <end position="2473"/>
    </location>
</feature>
<keyword evidence="5" id="KW-1185">Reference proteome</keyword>
<dbReference type="RefSeq" id="WP_255928190.1">
    <property type="nucleotide sequence ID" value="NZ_JANFNH010000014.1"/>
</dbReference>
<accession>A0ABT1PG27</accession>